<proteinExistence type="inferred from homology"/>
<dbReference type="Proteomes" id="UP000823891">
    <property type="component" value="Unassembled WGS sequence"/>
</dbReference>
<evidence type="ECO:0000313" key="8">
    <source>
        <dbReference type="Proteomes" id="UP000823891"/>
    </source>
</evidence>
<dbReference type="Pfam" id="PF13476">
    <property type="entry name" value="AAA_23"/>
    <property type="match status" value="1"/>
</dbReference>
<feature type="region of interest" description="Disordered" evidence="5">
    <location>
        <begin position="313"/>
        <end position="345"/>
    </location>
</feature>
<feature type="region of interest" description="Disordered" evidence="5">
    <location>
        <begin position="652"/>
        <end position="677"/>
    </location>
</feature>
<dbReference type="EMBL" id="DWWS01000013">
    <property type="protein sequence ID" value="HJC22583.1"/>
    <property type="molecule type" value="Genomic_DNA"/>
</dbReference>
<dbReference type="PANTHER" id="PTHR32114:SF2">
    <property type="entry name" value="ABC TRANSPORTER ABCH.3"/>
    <property type="match status" value="1"/>
</dbReference>
<dbReference type="PANTHER" id="PTHR32114">
    <property type="entry name" value="ABC TRANSPORTER ABCH.3"/>
    <property type="match status" value="1"/>
</dbReference>
<evidence type="ECO:0000256" key="4">
    <source>
        <dbReference type="SAM" id="Coils"/>
    </source>
</evidence>
<evidence type="ECO:0000259" key="6">
    <source>
        <dbReference type="Pfam" id="PF13476"/>
    </source>
</evidence>
<feature type="coiled-coil region" evidence="4">
    <location>
        <begin position="553"/>
        <end position="598"/>
    </location>
</feature>
<dbReference type="AlphaFoldDB" id="A0A9D2ND69"/>
<comment type="similarity">
    <text evidence="1">Belongs to the SMC family. SbcC subfamily.</text>
</comment>
<evidence type="ECO:0000313" key="7">
    <source>
        <dbReference type="EMBL" id="HJC22583.1"/>
    </source>
</evidence>
<dbReference type="GO" id="GO:0006302">
    <property type="term" value="P:double-strand break repair"/>
    <property type="evidence" value="ECO:0007669"/>
    <property type="project" value="InterPro"/>
</dbReference>
<name>A0A9D2ND69_9FIRM</name>
<dbReference type="InterPro" id="IPR025662">
    <property type="entry name" value="Sigma_54_int_dom_ATP-bd_1"/>
</dbReference>
<dbReference type="InterPro" id="IPR038729">
    <property type="entry name" value="Rad50/SbcC_AAA"/>
</dbReference>
<dbReference type="Pfam" id="PF13558">
    <property type="entry name" value="SbcC_Walker_B"/>
    <property type="match status" value="1"/>
</dbReference>
<feature type="coiled-coil region" evidence="4">
    <location>
        <begin position="800"/>
        <end position="852"/>
    </location>
</feature>
<dbReference type="Gene3D" id="3.40.50.300">
    <property type="entry name" value="P-loop containing nucleotide triphosphate hydrolases"/>
    <property type="match status" value="2"/>
</dbReference>
<dbReference type="SUPFAM" id="SSF52540">
    <property type="entry name" value="P-loop containing nucleoside triphosphate hydrolases"/>
    <property type="match status" value="1"/>
</dbReference>
<reference evidence="7" key="2">
    <citation type="submission" date="2021-04" db="EMBL/GenBank/DDBJ databases">
        <authorList>
            <person name="Gilroy R."/>
        </authorList>
    </citation>
    <scope>NUCLEOTIDE SEQUENCE</scope>
    <source>
        <strain evidence="7">USAMLcec2-132</strain>
    </source>
</reference>
<dbReference type="PROSITE" id="PS00675">
    <property type="entry name" value="SIGMA54_INTERACT_1"/>
    <property type="match status" value="1"/>
</dbReference>
<comment type="caution">
    <text evidence="7">The sequence shown here is derived from an EMBL/GenBank/DDBJ whole genome shotgun (WGS) entry which is preliminary data.</text>
</comment>
<evidence type="ECO:0000256" key="3">
    <source>
        <dbReference type="ARBA" id="ARBA00013368"/>
    </source>
</evidence>
<feature type="domain" description="Rad50/SbcC-type AAA" evidence="6">
    <location>
        <begin position="5"/>
        <end position="283"/>
    </location>
</feature>
<accession>A0A9D2ND69</accession>
<reference evidence="7" key="1">
    <citation type="journal article" date="2021" name="PeerJ">
        <title>Extensive microbial diversity within the chicken gut microbiome revealed by metagenomics and culture.</title>
        <authorList>
            <person name="Gilroy R."/>
            <person name="Ravi A."/>
            <person name="Getino M."/>
            <person name="Pursley I."/>
            <person name="Horton D.L."/>
            <person name="Alikhan N.F."/>
            <person name="Baker D."/>
            <person name="Gharbi K."/>
            <person name="Hall N."/>
            <person name="Watson M."/>
            <person name="Adriaenssens E.M."/>
            <person name="Foster-Nyarko E."/>
            <person name="Jarju S."/>
            <person name="Secka A."/>
            <person name="Antonio M."/>
            <person name="Oren A."/>
            <person name="Chaudhuri R.R."/>
            <person name="La Ragione R."/>
            <person name="Hildebrand F."/>
            <person name="Pallen M.J."/>
        </authorList>
    </citation>
    <scope>NUCLEOTIDE SEQUENCE</scope>
    <source>
        <strain evidence="7">USAMLcec2-132</strain>
    </source>
</reference>
<evidence type="ECO:0000256" key="5">
    <source>
        <dbReference type="SAM" id="MobiDB-lite"/>
    </source>
</evidence>
<keyword evidence="4" id="KW-0175">Coiled coil</keyword>
<comment type="subunit">
    <text evidence="2">Heterodimer of SbcC and SbcD.</text>
</comment>
<sequence>MKPLKVVMSAFGSYAGEVTVDFEKADHGIFLITGDTGAGKTTIFDAIAFALFGESSGRKRDGSMMRSQYVPDERETFVTLLFSQKGERYEVTRRPSYVRPGRRKNKNGEYAPVQVSARVSLLLPDGTEYPGGIREVNQKLQELLGVDYGQFSQIAMIAQGDYLRLLHATSRERKEIFSKIFDTRVYRLVQAGLKEENDRMAAALEDGRKLISHELAGVQTGPEGKERWEELLTRPETGAEQIEEELKALLSGQEQALEEMTRERREKEKEERSLEEAIRKAQETNRQLLLLDQEKEALARLLSGKEEQEALEKRLEAAKRAERTEPARRSFQERKKERDAGALRVREQEEQLAALEKSAKEAVRRAQEERKGYDGRIPAVQEELVRLQNELPLFEQRNRAKAAWEAALRQEEQARKRQKEAQERLDGLKQRLDALKKEREGLEGEAGTAQALKLGRDGLLQRRERLLALAQELSGWKKALVKREEKKKEAQAALQEAARKDRAFSEHYQAFLAAQAGLMAEELEEGKPCPVCGSPHHPAPAALSQKPPTQVEVERAKKARAEAEQKGRQLAEEASGMVESCRQQRLSIEQQLRALMQEQAEDDFSQWETCGEEAFAEGVTGWGRTAYAACEEAVRQTQKRLERAQEAGRLLEQKGKEQTRAEAQQEQAEAQKAEADRLWQEARERLAAEKSALEQLEKRLPGQTEEDVRKALSDLTAERKRLEERLAKAEEERNLLMQQAKEKAGALQAAGENAVRLEKALETAARAYEESLKEQGFENEEAYLQARASAADLEEWTRIRTAYEQELLRCRERNDQLEKQLAEQERTADETLQALADRQRSCGQEREALEEKSGQLMAALGRNRKAWENLKRLWKGQEQKEQEYRLVRHLSQTANGRLSGTAGLDFQTWVQRQYFQRMIQAANRRLNIMADGQFLLQCRSLDTLGRQGEVGLDLDVYSMTTGKVRDVKTLSGGESFLTALAMALGMADVIQSTAGYVQIDAMFIDEGFGSLDEESRLRAIRILQELAGGKRLIGIISHVQELKEQIDRRLVVKKDEKGSHVSWQL</sequence>
<gene>
    <name evidence="7" type="ORF">H9761_02620</name>
</gene>
<dbReference type="GO" id="GO:0016887">
    <property type="term" value="F:ATP hydrolysis activity"/>
    <property type="evidence" value="ECO:0007669"/>
    <property type="project" value="InterPro"/>
</dbReference>
<feature type="coiled-coil region" evidence="4">
    <location>
        <begin position="401"/>
        <end position="452"/>
    </location>
</feature>
<organism evidence="7 8">
    <name type="scientific">Candidatus Eisenbergiella merdavium</name>
    <dbReference type="NCBI Taxonomy" id="2838551"/>
    <lineage>
        <taxon>Bacteria</taxon>
        <taxon>Bacillati</taxon>
        <taxon>Bacillota</taxon>
        <taxon>Clostridia</taxon>
        <taxon>Lachnospirales</taxon>
        <taxon>Lachnospiraceae</taxon>
        <taxon>Eisenbergiella</taxon>
    </lineage>
</organism>
<evidence type="ECO:0000256" key="2">
    <source>
        <dbReference type="ARBA" id="ARBA00011322"/>
    </source>
</evidence>
<dbReference type="InterPro" id="IPR027417">
    <property type="entry name" value="P-loop_NTPase"/>
</dbReference>
<protein>
    <recommendedName>
        <fullName evidence="3">Nuclease SbcCD subunit C</fullName>
    </recommendedName>
</protein>
<evidence type="ECO:0000256" key="1">
    <source>
        <dbReference type="ARBA" id="ARBA00006930"/>
    </source>
</evidence>